<dbReference type="AlphaFoldDB" id="H5WYT8"/>
<proteinExistence type="predicted"/>
<name>H5WYT8_9PSEU</name>
<protein>
    <submittedName>
        <fullName evidence="2">Glycosyltransferase</fullName>
    </submittedName>
</protein>
<dbReference type="GO" id="GO:0009103">
    <property type="term" value="P:lipopolysaccharide biosynthetic process"/>
    <property type="evidence" value="ECO:0007669"/>
    <property type="project" value="TreeGrafter"/>
</dbReference>
<dbReference type="Pfam" id="PF13692">
    <property type="entry name" value="Glyco_trans_1_4"/>
    <property type="match status" value="1"/>
</dbReference>
<organism evidence="2 3">
    <name type="scientific">Saccharomonospora marina XMU15</name>
    <dbReference type="NCBI Taxonomy" id="882083"/>
    <lineage>
        <taxon>Bacteria</taxon>
        <taxon>Bacillati</taxon>
        <taxon>Actinomycetota</taxon>
        <taxon>Actinomycetes</taxon>
        <taxon>Pseudonocardiales</taxon>
        <taxon>Pseudonocardiaceae</taxon>
        <taxon>Saccharomonospora</taxon>
    </lineage>
</organism>
<dbReference type="PANTHER" id="PTHR46401">
    <property type="entry name" value="GLYCOSYLTRANSFERASE WBBK-RELATED"/>
    <property type="match status" value="1"/>
</dbReference>
<accession>H5WYT8</accession>
<dbReference type="HOGENOM" id="CLU_798660_0_0_11"/>
<gene>
    <name evidence="2" type="ORF">SacmaDRAFT_3596</name>
</gene>
<dbReference type="eggNOG" id="COG0438">
    <property type="taxonomic scope" value="Bacteria"/>
</dbReference>
<dbReference type="PANTHER" id="PTHR46401:SF2">
    <property type="entry name" value="GLYCOSYLTRANSFERASE WBBK-RELATED"/>
    <property type="match status" value="1"/>
</dbReference>
<evidence type="ECO:0000256" key="1">
    <source>
        <dbReference type="ARBA" id="ARBA00022679"/>
    </source>
</evidence>
<dbReference type="Proteomes" id="UP000004926">
    <property type="component" value="Chromosome"/>
</dbReference>
<sequence>MGEQGTPAVLVDCAGGRGGGAARFIEELRRWRRKNPQEAVRLLGLRAPVTARHLARRELQTLRGRFHRVIALNNVGYVTGSSERWLLLRNALHFPFPGERPELPARIARRVRAQSSVIRVTAKRADVVVVPTSAMAERVSHHLPELANRISVVPHPVSPRDRNSITEGLIVCPMLPAPYKRMRHHLTVLTQAAEQLYSSSKRRLDLRITATQQELAALGLPASCSLTPVGHLSARQLDPLLAMAQVIYYPAELESFGYPLAEARANGQPVVAPGSVQTKEVAGNALVPYQEATPDAIASALECALSEPPPAPDPAPFDPDAYFRRWLS</sequence>
<dbReference type="STRING" id="882083.SacmaDRAFT_3596"/>
<reference evidence="2 3" key="1">
    <citation type="journal article" date="2012" name="Stand. Genomic Sci.">
        <title>Genome sequence of the ocean sediment bacterium Saccharomonospora marina type strain (XMU15(T)).</title>
        <authorList>
            <person name="Klenk H.P."/>
            <person name="Lu M."/>
            <person name="Lucas S."/>
            <person name="Lapidus A."/>
            <person name="Copeland A."/>
            <person name="Pitluck S."/>
            <person name="Goodwin L.A."/>
            <person name="Han C."/>
            <person name="Tapia R."/>
            <person name="Brambilla E.M."/>
            <person name="Potter G."/>
            <person name="Land M."/>
            <person name="Ivanova N."/>
            <person name="Rohde M."/>
            <person name="Goker M."/>
            <person name="Detter J.C."/>
            <person name="Li W.J."/>
            <person name="Kyrpides N.C."/>
            <person name="Woyke T."/>
        </authorList>
    </citation>
    <scope>NUCLEOTIDE SEQUENCE [LARGE SCALE GENOMIC DNA]</scope>
    <source>
        <strain evidence="2 3">XMU15</strain>
    </source>
</reference>
<keyword evidence="3" id="KW-1185">Reference proteome</keyword>
<dbReference type="SUPFAM" id="SSF53756">
    <property type="entry name" value="UDP-Glycosyltransferase/glycogen phosphorylase"/>
    <property type="match status" value="1"/>
</dbReference>
<dbReference type="EMBL" id="CM001439">
    <property type="protein sequence ID" value="EHR51810.1"/>
    <property type="molecule type" value="Genomic_DNA"/>
</dbReference>
<dbReference type="Gene3D" id="3.40.50.2000">
    <property type="entry name" value="Glycogen Phosphorylase B"/>
    <property type="match status" value="1"/>
</dbReference>
<dbReference type="GO" id="GO:0016757">
    <property type="term" value="F:glycosyltransferase activity"/>
    <property type="evidence" value="ECO:0007669"/>
    <property type="project" value="TreeGrafter"/>
</dbReference>
<keyword evidence="1 2" id="KW-0808">Transferase</keyword>
<evidence type="ECO:0000313" key="3">
    <source>
        <dbReference type="Proteomes" id="UP000004926"/>
    </source>
</evidence>
<evidence type="ECO:0000313" key="2">
    <source>
        <dbReference type="EMBL" id="EHR51810.1"/>
    </source>
</evidence>